<dbReference type="InterPro" id="IPR002893">
    <property type="entry name" value="Znf_MYND"/>
</dbReference>
<reference evidence="6 7" key="1">
    <citation type="journal article" date="2019" name="Appl. Microbiol. Biotechnol.">
        <title>Genome sequence of Isaria javanica and comparative genome analysis insights into family S53 peptidase evolution in fungal entomopathogens.</title>
        <authorList>
            <person name="Lin R."/>
            <person name="Zhang X."/>
            <person name="Xin B."/>
            <person name="Zou M."/>
            <person name="Gao Y."/>
            <person name="Qin F."/>
            <person name="Hu Q."/>
            <person name="Xie B."/>
            <person name="Cheng X."/>
        </authorList>
    </citation>
    <scope>NUCLEOTIDE SEQUENCE [LARGE SCALE GENOMIC DNA]</scope>
    <source>
        <strain evidence="6 7">IJ1G</strain>
    </source>
</reference>
<feature type="domain" description="MYND-type" evidence="5">
    <location>
        <begin position="7"/>
        <end position="54"/>
    </location>
</feature>
<dbReference type="Pfam" id="PF01753">
    <property type="entry name" value="zf-MYND"/>
    <property type="match status" value="1"/>
</dbReference>
<dbReference type="PROSITE" id="PS50865">
    <property type="entry name" value="ZF_MYND_2"/>
    <property type="match status" value="1"/>
</dbReference>
<name>A0A545UKI3_9HYPO</name>
<evidence type="ECO:0000313" key="6">
    <source>
        <dbReference type="EMBL" id="TQV89964.1"/>
    </source>
</evidence>
<evidence type="ECO:0000256" key="3">
    <source>
        <dbReference type="ARBA" id="ARBA00022833"/>
    </source>
</evidence>
<evidence type="ECO:0000313" key="7">
    <source>
        <dbReference type="Proteomes" id="UP000315783"/>
    </source>
</evidence>
<gene>
    <name evidence="6" type="ORF">IF1G_11376</name>
</gene>
<keyword evidence="1" id="KW-0479">Metal-binding</keyword>
<dbReference type="AlphaFoldDB" id="A0A545UKI3"/>
<keyword evidence="3" id="KW-0862">Zinc</keyword>
<dbReference type="SUPFAM" id="SSF144232">
    <property type="entry name" value="HIT/MYND zinc finger-like"/>
    <property type="match status" value="1"/>
</dbReference>
<dbReference type="Proteomes" id="UP000315783">
    <property type="component" value="Unassembled WGS sequence"/>
</dbReference>
<evidence type="ECO:0000256" key="2">
    <source>
        <dbReference type="ARBA" id="ARBA00022771"/>
    </source>
</evidence>
<dbReference type="EMBL" id="SPUK01000051">
    <property type="protein sequence ID" value="TQV89964.1"/>
    <property type="molecule type" value="Genomic_DNA"/>
</dbReference>
<dbReference type="Gene3D" id="6.10.140.2220">
    <property type="match status" value="1"/>
</dbReference>
<proteinExistence type="predicted"/>
<organism evidence="6 7">
    <name type="scientific">Cordyceps javanica</name>
    <dbReference type="NCBI Taxonomy" id="43265"/>
    <lineage>
        <taxon>Eukaryota</taxon>
        <taxon>Fungi</taxon>
        <taxon>Dikarya</taxon>
        <taxon>Ascomycota</taxon>
        <taxon>Pezizomycotina</taxon>
        <taxon>Sordariomycetes</taxon>
        <taxon>Hypocreomycetidae</taxon>
        <taxon>Hypocreales</taxon>
        <taxon>Cordycipitaceae</taxon>
        <taxon>Cordyceps</taxon>
    </lineage>
</organism>
<evidence type="ECO:0000256" key="1">
    <source>
        <dbReference type="ARBA" id="ARBA00022723"/>
    </source>
</evidence>
<sequence length="312" mass="35140">MDCLPLCANCSAPAKLKCSACLNAPEYESGDAAGVAYCGPACQGQHWNTHKSYCAPLKRRKKLLRTAVLAKTALLTYRRVNYDIDLVKVEKQGDTLYLHQKLHSITKQKSRGPFPDQLTPHIKYQEAALAANQCTTAMAILGPLIRFASPIEIMDLNVGRPVFQPKLVPGPDAANLPHTVLKLGRPYSKETWVLDISGCQYGFHDSLLPYHRYIEEGMCRIVNGPQTYDASETSDLDFYETLPFMTRSKAQRIDLATERRYRRCFADFIERHVEQTILEGTDADFQSRKKQFAMDLTAQLSSLQSRAQSFNV</sequence>
<keyword evidence="7" id="KW-1185">Reference proteome</keyword>
<evidence type="ECO:0000256" key="4">
    <source>
        <dbReference type="PROSITE-ProRule" id="PRU00134"/>
    </source>
</evidence>
<dbReference type="STRING" id="43265.A0A545UKI3"/>
<dbReference type="GO" id="GO:0008270">
    <property type="term" value="F:zinc ion binding"/>
    <property type="evidence" value="ECO:0007669"/>
    <property type="project" value="UniProtKB-KW"/>
</dbReference>
<comment type="caution">
    <text evidence="6">The sequence shown here is derived from an EMBL/GenBank/DDBJ whole genome shotgun (WGS) entry which is preliminary data.</text>
</comment>
<accession>A0A545UKI3</accession>
<evidence type="ECO:0000259" key="5">
    <source>
        <dbReference type="PROSITE" id="PS50865"/>
    </source>
</evidence>
<keyword evidence="2 4" id="KW-0863">Zinc-finger</keyword>
<protein>
    <submittedName>
        <fullName evidence="6">MYND finger domain-containing protein</fullName>
    </submittedName>
</protein>